<sequence length="280" mass="31121">MKMLSFNVERFIILSTSMLMLFYTLCFADINASVYWECSEAENNSTDDDIAFRTTLNNLLNSLAAEGADHNGFYKTTEGKRSNRVYGLVQCRGDISASDCANCTKQSITLASHDCSQSKNVKVWFNWCFLRYSDVGFFGVWDQTSVAKANDTNFDDPSVVSGGFSMMTELATTTSGLPLMFQTAVFDAGQSGKRYGMAQCNRDISRSDCGKCLNDQLMTFRTTVGNKRGWEIYGSSCCMWYHDFQFYSNISAPSGVGRMSSHSAVETGMIVAVLGFLLRL</sequence>
<organism evidence="1 2">
    <name type="scientific">Melia azedarach</name>
    <name type="common">Chinaberry tree</name>
    <dbReference type="NCBI Taxonomy" id="155640"/>
    <lineage>
        <taxon>Eukaryota</taxon>
        <taxon>Viridiplantae</taxon>
        <taxon>Streptophyta</taxon>
        <taxon>Embryophyta</taxon>
        <taxon>Tracheophyta</taxon>
        <taxon>Spermatophyta</taxon>
        <taxon>Magnoliopsida</taxon>
        <taxon>eudicotyledons</taxon>
        <taxon>Gunneridae</taxon>
        <taxon>Pentapetalae</taxon>
        <taxon>rosids</taxon>
        <taxon>malvids</taxon>
        <taxon>Sapindales</taxon>
        <taxon>Meliaceae</taxon>
        <taxon>Melia</taxon>
    </lineage>
</organism>
<keyword evidence="2" id="KW-1185">Reference proteome</keyword>
<protein>
    <submittedName>
        <fullName evidence="1">Cysteine-rich receptor-like protein kinase 25</fullName>
    </submittedName>
</protein>
<dbReference type="Proteomes" id="UP001164539">
    <property type="component" value="Chromosome 13"/>
</dbReference>
<gene>
    <name evidence="1" type="ORF">OWV82_023203</name>
</gene>
<accession>A0ACC1WZ88</accession>
<dbReference type="EMBL" id="CM051406">
    <property type="protein sequence ID" value="KAJ4703275.1"/>
    <property type="molecule type" value="Genomic_DNA"/>
</dbReference>
<proteinExistence type="predicted"/>
<evidence type="ECO:0000313" key="1">
    <source>
        <dbReference type="EMBL" id="KAJ4703275.1"/>
    </source>
</evidence>
<comment type="caution">
    <text evidence="1">The sequence shown here is derived from an EMBL/GenBank/DDBJ whole genome shotgun (WGS) entry which is preliminary data.</text>
</comment>
<evidence type="ECO:0000313" key="2">
    <source>
        <dbReference type="Proteomes" id="UP001164539"/>
    </source>
</evidence>
<name>A0ACC1WZ88_MELAZ</name>
<reference evidence="1 2" key="1">
    <citation type="journal article" date="2023" name="Science">
        <title>Complex scaffold remodeling in plant triterpene biosynthesis.</title>
        <authorList>
            <person name="De La Pena R."/>
            <person name="Hodgson H."/>
            <person name="Liu J.C."/>
            <person name="Stephenson M.J."/>
            <person name="Martin A.C."/>
            <person name="Owen C."/>
            <person name="Harkess A."/>
            <person name="Leebens-Mack J."/>
            <person name="Jimenez L.E."/>
            <person name="Osbourn A."/>
            <person name="Sattely E.S."/>
        </authorList>
    </citation>
    <scope>NUCLEOTIDE SEQUENCE [LARGE SCALE GENOMIC DNA]</scope>
    <source>
        <strain evidence="2">cv. JPN11</strain>
        <tissue evidence="1">Leaf</tissue>
    </source>
</reference>